<feature type="chain" id="PRO_5004109549" description="Secreted protein" evidence="1">
    <location>
        <begin position="18"/>
        <end position="133"/>
    </location>
</feature>
<evidence type="ECO:0000313" key="3">
    <source>
        <dbReference type="Proteomes" id="UP000016933"/>
    </source>
</evidence>
<proteinExistence type="predicted"/>
<dbReference type="OMA" id="INGNCGP"/>
<reference evidence="2 3" key="2">
    <citation type="journal article" date="2012" name="PLoS Pathog.">
        <title>Diverse lifestyles and strategies of plant pathogenesis encoded in the genomes of eighteen Dothideomycetes fungi.</title>
        <authorList>
            <person name="Ohm R.A."/>
            <person name="Feau N."/>
            <person name="Henrissat B."/>
            <person name="Schoch C.L."/>
            <person name="Horwitz B.A."/>
            <person name="Barry K.W."/>
            <person name="Condon B.J."/>
            <person name="Copeland A.C."/>
            <person name="Dhillon B."/>
            <person name="Glaser F."/>
            <person name="Hesse C.N."/>
            <person name="Kosti I."/>
            <person name="LaButti K."/>
            <person name="Lindquist E.A."/>
            <person name="Lucas S."/>
            <person name="Salamov A.A."/>
            <person name="Bradshaw R.E."/>
            <person name="Ciuffetti L."/>
            <person name="Hamelin R.C."/>
            <person name="Kema G.H.J."/>
            <person name="Lawrence C."/>
            <person name="Scott J.A."/>
            <person name="Spatafora J.W."/>
            <person name="Turgeon B.G."/>
            <person name="de Wit P.J.G.M."/>
            <person name="Zhong S."/>
            <person name="Goodwin S.B."/>
            <person name="Grigoriev I.V."/>
        </authorList>
    </citation>
    <scope>NUCLEOTIDE SEQUENCE [LARGE SCALE GENOMIC DNA]</scope>
    <source>
        <strain evidence="3">NZE10 / CBS 128990</strain>
    </source>
</reference>
<evidence type="ECO:0000313" key="2">
    <source>
        <dbReference type="EMBL" id="EME45020.1"/>
    </source>
</evidence>
<organism evidence="2 3">
    <name type="scientific">Dothistroma septosporum (strain NZE10 / CBS 128990)</name>
    <name type="common">Red band needle blight fungus</name>
    <name type="synonym">Mycosphaerella pini</name>
    <dbReference type="NCBI Taxonomy" id="675120"/>
    <lineage>
        <taxon>Eukaryota</taxon>
        <taxon>Fungi</taxon>
        <taxon>Dikarya</taxon>
        <taxon>Ascomycota</taxon>
        <taxon>Pezizomycotina</taxon>
        <taxon>Dothideomycetes</taxon>
        <taxon>Dothideomycetidae</taxon>
        <taxon>Mycosphaerellales</taxon>
        <taxon>Mycosphaerellaceae</taxon>
        <taxon>Dothistroma</taxon>
    </lineage>
</organism>
<reference evidence="3" key="1">
    <citation type="journal article" date="2012" name="PLoS Genet.">
        <title>The genomes of the fungal plant pathogens Cladosporium fulvum and Dothistroma septosporum reveal adaptation to different hosts and lifestyles but also signatures of common ancestry.</title>
        <authorList>
            <person name="de Wit P.J.G.M."/>
            <person name="van der Burgt A."/>
            <person name="Oekmen B."/>
            <person name="Stergiopoulos I."/>
            <person name="Abd-Elsalam K.A."/>
            <person name="Aerts A.L."/>
            <person name="Bahkali A.H."/>
            <person name="Beenen H.G."/>
            <person name="Chettri P."/>
            <person name="Cox M.P."/>
            <person name="Datema E."/>
            <person name="de Vries R.P."/>
            <person name="Dhillon B."/>
            <person name="Ganley A.R."/>
            <person name="Griffiths S.A."/>
            <person name="Guo Y."/>
            <person name="Hamelin R.C."/>
            <person name="Henrissat B."/>
            <person name="Kabir M.S."/>
            <person name="Jashni M.K."/>
            <person name="Kema G."/>
            <person name="Klaubauf S."/>
            <person name="Lapidus A."/>
            <person name="Levasseur A."/>
            <person name="Lindquist E."/>
            <person name="Mehrabi R."/>
            <person name="Ohm R.A."/>
            <person name="Owen T.J."/>
            <person name="Salamov A."/>
            <person name="Schwelm A."/>
            <person name="Schijlen E."/>
            <person name="Sun H."/>
            <person name="van den Burg H.A."/>
            <person name="van Ham R.C.H.J."/>
            <person name="Zhang S."/>
            <person name="Goodwin S.B."/>
            <person name="Grigoriev I.V."/>
            <person name="Collemare J."/>
            <person name="Bradshaw R.E."/>
        </authorList>
    </citation>
    <scope>NUCLEOTIDE SEQUENCE [LARGE SCALE GENOMIC DNA]</scope>
    <source>
        <strain evidence="3">NZE10 / CBS 128990</strain>
    </source>
</reference>
<dbReference type="OrthoDB" id="3828405at2759"/>
<evidence type="ECO:0008006" key="4">
    <source>
        <dbReference type="Google" id="ProtNLM"/>
    </source>
</evidence>
<dbReference type="Proteomes" id="UP000016933">
    <property type="component" value="Unassembled WGS sequence"/>
</dbReference>
<dbReference type="eggNOG" id="ENOG502RGRB">
    <property type="taxonomic scope" value="Eukaryota"/>
</dbReference>
<sequence length="133" mass="14640">MKLVSLVTLAFATVTYAGKCSIVNYPGVVNAIDRFCAKQDMTVPSNYAAAGKNSGFPWPAAHVQINGNCGPAQWVPQKYCITQFQNMCGNQKTQQRFGRNGCQIWNITYDKKKKICNPGEVPIGCDPDYEPAK</sequence>
<accession>N1PRM0</accession>
<dbReference type="HOGENOM" id="CLU_154787_0_0_1"/>
<keyword evidence="1" id="KW-0732">Signal</keyword>
<evidence type="ECO:0000256" key="1">
    <source>
        <dbReference type="SAM" id="SignalP"/>
    </source>
</evidence>
<gene>
    <name evidence="2" type="ORF">DOTSEDRAFT_33622</name>
</gene>
<feature type="signal peptide" evidence="1">
    <location>
        <begin position="1"/>
        <end position="17"/>
    </location>
</feature>
<protein>
    <recommendedName>
        <fullName evidence="4">Secreted protein</fullName>
    </recommendedName>
</protein>
<dbReference type="AlphaFoldDB" id="N1PRM0"/>
<keyword evidence="3" id="KW-1185">Reference proteome</keyword>
<name>N1PRM0_DOTSN</name>
<dbReference type="EMBL" id="KB446538">
    <property type="protein sequence ID" value="EME45020.1"/>
    <property type="molecule type" value="Genomic_DNA"/>
</dbReference>